<feature type="domain" description="Aminotransferase class V" evidence="11">
    <location>
        <begin position="4"/>
        <end position="366"/>
    </location>
</feature>
<evidence type="ECO:0000256" key="10">
    <source>
        <dbReference type="RuleBase" id="RU004504"/>
    </source>
</evidence>
<evidence type="ECO:0000256" key="9">
    <source>
        <dbReference type="ARBA" id="ARBA00050776"/>
    </source>
</evidence>
<reference evidence="12 13" key="1">
    <citation type="journal article" date="2019" name="Int. J. Syst. Evol. Microbiol.">
        <title>Anaerobacillus alkaliphilus sp. nov., a novel alkaliphilic and moderately halophilic bacterium.</title>
        <authorList>
            <person name="Borsodi A.K."/>
            <person name="Aszalos J.M."/>
            <person name="Bihari P."/>
            <person name="Nagy I."/>
            <person name="Schumann P."/>
            <person name="Sproer C."/>
            <person name="Kovacs A.L."/>
            <person name="Boka K."/>
            <person name="Dobosy P."/>
            <person name="Ovari M."/>
            <person name="Szili-Kovacs T."/>
            <person name="Toth E."/>
        </authorList>
    </citation>
    <scope>NUCLEOTIDE SEQUENCE [LARGE SCALE GENOMIC DNA]</scope>
    <source>
        <strain evidence="12 13">B16-10</strain>
    </source>
</reference>
<dbReference type="GO" id="GO:0046872">
    <property type="term" value="F:metal ion binding"/>
    <property type="evidence" value="ECO:0007669"/>
    <property type="project" value="UniProtKB-KW"/>
</dbReference>
<evidence type="ECO:0000256" key="5">
    <source>
        <dbReference type="ARBA" id="ARBA00022723"/>
    </source>
</evidence>
<dbReference type="Gene3D" id="3.90.1150.10">
    <property type="entry name" value="Aspartate Aminotransferase, domain 1"/>
    <property type="match status" value="1"/>
</dbReference>
<dbReference type="InterPro" id="IPR016454">
    <property type="entry name" value="Cysteine_dSase"/>
</dbReference>
<dbReference type="Gene3D" id="1.10.260.50">
    <property type="match status" value="1"/>
</dbReference>
<dbReference type="PIRSF" id="PIRSF005572">
    <property type="entry name" value="NifS"/>
    <property type="match status" value="1"/>
</dbReference>
<dbReference type="FunFam" id="3.40.640.10:FF:000084">
    <property type="entry name" value="IscS-like cysteine desulfurase"/>
    <property type="match status" value="1"/>
</dbReference>
<evidence type="ECO:0000256" key="4">
    <source>
        <dbReference type="ARBA" id="ARBA00022679"/>
    </source>
</evidence>
<dbReference type="Pfam" id="PF00266">
    <property type="entry name" value="Aminotran_5"/>
    <property type="match status" value="1"/>
</dbReference>
<evidence type="ECO:0000256" key="3">
    <source>
        <dbReference type="ARBA" id="ARBA00012239"/>
    </source>
</evidence>
<dbReference type="EMBL" id="QOUX01000042">
    <property type="protein sequence ID" value="RXI99947.1"/>
    <property type="molecule type" value="Genomic_DNA"/>
</dbReference>
<keyword evidence="5" id="KW-0479">Metal-binding</keyword>
<evidence type="ECO:0000256" key="6">
    <source>
        <dbReference type="ARBA" id="ARBA00022898"/>
    </source>
</evidence>
<evidence type="ECO:0000256" key="7">
    <source>
        <dbReference type="ARBA" id="ARBA00023004"/>
    </source>
</evidence>
<comment type="cofactor">
    <cofactor evidence="1 10">
        <name>pyridoxal 5'-phosphate</name>
        <dbReference type="ChEBI" id="CHEBI:597326"/>
    </cofactor>
</comment>
<comment type="caution">
    <text evidence="12">The sequence shown here is derived from an EMBL/GenBank/DDBJ whole genome shotgun (WGS) entry which is preliminary data.</text>
</comment>
<dbReference type="SUPFAM" id="SSF53383">
    <property type="entry name" value="PLP-dependent transferases"/>
    <property type="match status" value="1"/>
</dbReference>
<dbReference type="GO" id="GO:0051536">
    <property type="term" value="F:iron-sulfur cluster binding"/>
    <property type="evidence" value="ECO:0007669"/>
    <property type="project" value="UniProtKB-KW"/>
</dbReference>
<comment type="similarity">
    <text evidence="2">Belongs to the class-V pyridoxal-phosphate-dependent aminotransferase family. NifS/IscS subfamily.</text>
</comment>
<keyword evidence="4" id="KW-0808">Transferase</keyword>
<evidence type="ECO:0000313" key="13">
    <source>
        <dbReference type="Proteomes" id="UP000290649"/>
    </source>
</evidence>
<dbReference type="Proteomes" id="UP000290649">
    <property type="component" value="Unassembled WGS sequence"/>
</dbReference>
<keyword evidence="8" id="KW-0411">Iron-sulfur</keyword>
<accession>A0A4Q0VUF8</accession>
<dbReference type="PROSITE" id="PS00595">
    <property type="entry name" value="AA_TRANSFER_CLASS_5"/>
    <property type="match status" value="1"/>
</dbReference>
<dbReference type="GO" id="GO:0031071">
    <property type="term" value="F:cysteine desulfurase activity"/>
    <property type="evidence" value="ECO:0007669"/>
    <property type="project" value="UniProtKB-EC"/>
</dbReference>
<dbReference type="InterPro" id="IPR015421">
    <property type="entry name" value="PyrdxlP-dep_Trfase_major"/>
</dbReference>
<dbReference type="OrthoDB" id="9808002at2"/>
<protein>
    <recommendedName>
        <fullName evidence="3">cysteine desulfurase</fullName>
        <ecNumber evidence="3">2.8.1.7</ecNumber>
    </recommendedName>
</protein>
<dbReference type="AlphaFoldDB" id="A0A4Q0VUF8"/>
<comment type="catalytic activity">
    <reaction evidence="9">
        <text>(sulfur carrier)-H + L-cysteine = (sulfur carrier)-SH + L-alanine</text>
        <dbReference type="Rhea" id="RHEA:43892"/>
        <dbReference type="Rhea" id="RHEA-COMP:14737"/>
        <dbReference type="Rhea" id="RHEA-COMP:14739"/>
        <dbReference type="ChEBI" id="CHEBI:29917"/>
        <dbReference type="ChEBI" id="CHEBI:35235"/>
        <dbReference type="ChEBI" id="CHEBI:57972"/>
        <dbReference type="ChEBI" id="CHEBI:64428"/>
        <dbReference type="EC" id="2.8.1.7"/>
    </reaction>
</comment>
<dbReference type="NCBIfam" id="NF002806">
    <property type="entry name" value="PRK02948.1"/>
    <property type="match status" value="1"/>
</dbReference>
<dbReference type="Gene3D" id="3.40.640.10">
    <property type="entry name" value="Type I PLP-dependent aspartate aminotransferase-like (Major domain)"/>
    <property type="match status" value="1"/>
</dbReference>
<dbReference type="InterPro" id="IPR020578">
    <property type="entry name" value="Aminotrans_V_PyrdxlP_BS"/>
</dbReference>
<keyword evidence="13" id="KW-1185">Reference proteome</keyword>
<keyword evidence="7" id="KW-0408">Iron</keyword>
<evidence type="ECO:0000256" key="2">
    <source>
        <dbReference type="ARBA" id="ARBA00006490"/>
    </source>
</evidence>
<gene>
    <name evidence="12" type="ORF">DS745_13830</name>
</gene>
<organism evidence="12 13">
    <name type="scientific">Anaerobacillus alkaliphilus</name>
    <dbReference type="NCBI Taxonomy" id="1548597"/>
    <lineage>
        <taxon>Bacteria</taxon>
        <taxon>Bacillati</taxon>
        <taxon>Bacillota</taxon>
        <taxon>Bacilli</taxon>
        <taxon>Bacillales</taxon>
        <taxon>Bacillaceae</taxon>
        <taxon>Anaerobacillus</taxon>
    </lineage>
</organism>
<dbReference type="PANTHER" id="PTHR11601">
    <property type="entry name" value="CYSTEINE DESULFURYLASE FAMILY MEMBER"/>
    <property type="match status" value="1"/>
</dbReference>
<keyword evidence="6" id="KW-0663">Pyridoxal phosphate</keyword>
<dbReference type="InterPro" id="IPR015422">
    <property type="entry name" value="PyrdxlP-dep_Trfase_small"/>
</dbReference>
<dbReference type="RefSeq" id="WP_129078802.1">
    <property type="nucleotide sequence ID" value="NZ_QOUX01000042.1"/>
</dbReference>
<dbReference type="InterPro" id="IPR000192">
    <property type="entry name" value="Aminotrans_V_dom"/>
</dbReference>
<name>A0A4Q0VUF8_9BACI</name>
<evidence type="ECO:0000256" key="8">
    <source>
        <dbReference type="ARBA" id="ARBA00023014"/>
    </source>
</evidence>
<evidence type="ECO:0000313" key="12">
    <source>
        <dbReference type="EMBL" id="RXI99947.1"/>
    </source>
</evidence>
<dbReference type="EC" id="2.8.1.7" evidence="3"/>
<proteinExistence type="inferred from homology"/>
<evidence type="ECO:0000256" key="1">
    <source>
        <dbReference type="ARBA" id="ARBA00001933"/>
    </source>
</evidence>
<dbReference type="InterPro" id="IPR015424">
    <property type="entry name" value="PyrdxlP-dep_Trfase"/>
</dbReference>
<sequence>MNPIYVDHAATSPTHPKVVEAMLPYFYENFGNPSSIHQFGRKTRQAIDEARAYLAKTINAEEKEIIFTSGGTEADNLAVIGFAMANQDKGKHIITSAIEHHALLHTCDYLEKQGFELTYLPVDESGKISIEELKQSLRQDTILVSIMFGNNEVGTIQPITEIGQLLSEHGIAFHTDAVQAYGIETIDVKEMNIDFLSVSSHKINGPKGVGFLYANSQRRIQPSLYGGDQERKRRAGTENVAGIVGMKVAAKLAFEQQIEKRAQYNSFRNQMVTIFRNSGINFQINGDQETYLPHILNVSFEGVGVESLLVNLDLLGIAASSGSACTAGSLEPSHVLANMFRNDTPRVMSAIRFSFGLGNTKEEINLVANETVKIVQRIKQ</sequence>
<evidence type="ECO:0000259" key="11">
    <source>
        <dbReference type="Pfam" id="PF00266"/>
    </source>
</evidence>
<dbReference type="PANTHER" id="PTHR11601:SF34">
    <property type="entry name" value="CYSTEINE DESULFURASE"/>
    <property type="match status" value="1"/>
</dbReference>